<feature type="domain" description="F-box" evidence="1">
    <location>
        <begin position="226"/>
        <end position="272"/>
    </location>
</feature>
<dbReference type="SUPFAM" id="SSF52047">
    <property type="entry name" value="RNI-like"/>
    <property type="match status" value="1"/>
</dbReference>
<protein>
    <recommendedName>
        <fullName evidence="1">F-box domain-containing protein</fullName>
    </recommendedName>
</protein>
<evidence type="ECO:0000313" key="2">
    <source>
        <dbReference type="EMBL" id="CAG9853706.1"/>
    </source>
</evidence>
<proteinExistence type="predicted"/>
<dbReference type="AlphaFoldDB" id="A0A9N9T9D1"/>
<dbReference type="SMART" id="SM00256">
    <property type="entry name" value="FBOX"/>
    <property type="match status" value="1"/>
</dbReference>
<dbReference type="InterPro" id="IPR036047">
    <property type="entry name" value="F-box-like_dom_sf"/>
</dbReference>
<dbReference type="EMBL" id="OU900094">
    <property type="protein sequence ID" value="CAG9853706.1"/>
    <property type="molecule type" value="Genomic_DNA"/>
</dbReference>
<dbReference type="Gene3D" id="1.20.1280.50">
    <property type="match status" value="1"/>
</dbReference>
<dbReference type="PANTHER" id="PTHR13318">
    <property type="entry name" value="PARTNER OF PAIRED, ISOFORM B-RELATED"/>
    <property type="match status" value="1"/>
</dbReference>
<dbReference type="PANTHER" id="PTHR13318:SF190">
    <property type="entry name" value="PARTNER OF PAIRED, ISOFORM B"/>
    <property type="match status" value="1"/>
</dbReference>
<dbReference type="GO" id="GO:0031146">
    <property type="term" value="P:SCF-dependent proteasomal ubiquitin-dependent protein catabolic process"/>
    <property type="evidence" value="ECO:0007669"/>
    <property type="project" value="TreeGrafter"/>
</dbReference>
<evidence type="ECO:0000259" key="1">
    <source>
        <dbReference type="PROSITE" id="PS50181"/>
    </source>
</evidence>
<sequence length="570" mass="66108">MGTSRFPEAMARLEFYVQSVLDYTSRYNYSTSLYYAPTNLIGEYEKYPTYGDFPEAYCLRTYGKWWKNSESYQPNYRPQDYDLLGAEDYVTVQFEHALIPKDICVYEIYNPGAVVRIWAKLLYQTERPWALLWEGQPEKFPHNSRKFHPKIKQINYLTDTIRLEFNQTHLEYHYAVEAILLGGYVPTTGLQTSVMSMGLLNLLTEPVTSKNQCIDNVSITIEDLGTDFFSSLPNEVILHIFQYLDLKSLSRCARVNKRWNQISADALLYQNINLKPYWYLVNCDTLRYFLERCKTLKKLDLSWCGSDDVDGFGNLVVSLLEANFSTLTHLSLGNCKFVDTEVVVRLIFCSELVDLRLRNLSWRDMALWFSSSWHKINKLTALDLTSSDIDDNQLILLLKANPHLKILIIDLCEKLQKLDQVVQVLVDCNKQISTWSSWKTLSLTAEGVRRFANCPNIKELDLGWCLINKDPGNCLHFIAEGCPQLKRLILSEWRGLNDALIMPVIMSCKELTQLDLLGNKNITSDTFKKALLLLPKLRLLDISYCDSVQQEEVNAWRQQYPHITIQNYII</sequence>
<dbReference type="SUPFAM" id="SSF81383">
    <property type="entry name" value="F-box domain"/>
    <property type="match status" value="1"/>
</dbReference>
<dbReference type="GO" id="GO:0019005">
    <property type="term" value="C:SCF ubiquitin ligase complex"/>
    <property type="evidence" value="ECO:0007669"/>
    <property type="project" value="TreeGrafter"/>
</dbReference>
<dbReference type="InterPro" id="IPR001810">
    <property type="entry name" value="F-box_dom"/>
</dbReference>
<evidence type="ECO:0000313" key="3">
    <source>
        <dbReference type="Proteomes" id="UP001153712"/>
    </source>
</evidence>
<dbReference type="InterPro" id="IPR001611">
    <property type="entry name" value="Leu-rich_rpt"/>
</dbReference>
<dbReference type="InterPro" id="IPR032675">
    <property type="entry name" value="LRR_dom_sf"/>
</dbReference>
<gene>
    <name evidence="2" type="ORF">PHYEVI_LOCUS178</name>
</gene>
<dbReference type="Pfam" id="PF13516">
    <property type="entry name" value="LRR_6"/>
    <property type="match status" value="1"/>
</dbReference>
<dbReference type="PROSITE" id="PS50181">
    <property type="entry name" value="FBOX"/>
    <property type="match status" value="1"/>
</dbReference>
<dbReference type="Proteomes" id="UP001153712">
    <property type="component" value="Chromosome 1"/>
</dbReference>
<dbReference type="Pfam" id="PF12937">
    <property type="entry name" value="F-box-like"/>
    <property type="match status" value="1"/>
</dbReference>
<accession>A0A9N9T9D1</accession>
<keyword evidence="3" id="KW-1185">Reference proteome</keyword>
<organism evidence="2 3">
    <name type="scientific">Phyllotreta striolata</name>
    <name type="common">Striped flea beetle</name>
    <name type="synonym">Crioceris striolata</name>
    <dbReference type="NCBI Taxonomy" id="444603"/>
    <lineage>
        <taxon>Eukaryota</taxon>
        <taxon>Metazoa</taxon>
        <taxon>Ecdysozoa</taxon>
        <taxon>Arthropoda</taxon>
        <taxon>Hexapoda</taxon>
        <taxon>Insecta</taxon>
        <taxon>Pterygota</taxon>
        <taxon>Neoptera</taxon>
        <taxon>Endopterygota</taxon>
        <taxon>Coleoptera</taxon>
        <taxon>Polyphaga</taxon>
        <taxon>Cucujiformia</taxon>
        <taxon>Chrysomeloidea</taxon>
        <taxon>Chrysomelidae</taxon>
        <taxon>Galerucinae</taxon>
        <taxon>Alticini</taxon>
        <taxon>Phyllotreta</taxon>
    </lineage>
</organism>
<dbReference type="CDD" id="cd09917">
    <property type="entry name" value="F-box_SF"/>
    <property type="match status" value="1"/>
</dbReference>
<dbReference type="Gene3D" id="3.80.10.10">
    <property type="entry name" value="Ribonuclease Inhibitor"/>
    <property type="match status" value="3"/>
</dbReference>
<reference evidence="2" key="1">
    <citation type="submission" date="2022-01" db="EMBL/GenBank/DDBJ databases">
        <authorList>
            <person name="King R."/>
        </authorList>
    </citation>
    <scope>NUCLEOTIDE SEQUENCE</scope>
</reference>
<dbReference type="OrthoDB" id="2153609at2759"/>
<name>A0A9N9T9D1_PHYSR</name>